<evidence type="ECO:0000256" key="3">
    <source>
        <dbReference type="ARBA" id="ARBA00022692"/>
    </source>
</evidence>
<protein>
    <submittedName>
        <fullName evidence="8">ABC transporter permease</fullName>
    </submittedName>
</protein>
<feature type="transmembrane region" description="Helical" evidence="7">
    <location>
        <begin position="65"/>
        <end position="82"/>
    </location>
</feature>
<evidence type="ECO:0000256" key="6">
    <source>
        <dbReference type="SAM" id="MobiDB-lite"/>
    </source>
</evidence>
<organism evidence="8 9">
    <name type="scientific">Amycolatopsis minnesotensis</name>
    <dbReference type="NCBI Taxonomy" id="337894"/>
    <lineage>
        <taxon>Bacteria</taxon>
        <taxon>Bacillati</taxon>
        <taxon>Actinomycetota</taxon>
        <taxon>Actinomycetes</taxon>
        <taxon>Pseudonocardiales</taxon>
        <taxon>Pseudonocardiaceae</taxon>
        <taxon>Amycolatopsis</taxon>
    </lineage>
</organism>
<feature type="transmembrane region" description="Helical" evidence="7">
    <location>
        <begin position="395"/>
        <end position="414"/>
    </location>
</feature>
<feature type="transmembrane region" description="Helical" evidence="7">
    <location>
        <begin position="34"/>
        <end position="53"/>
    </location>
</feature>
<feature type="transmembrane region" description="Helical" evidence="7">
    <location>
        <begin position="218"/>
        <end position="237"/>
    </location>
</feature>
<evidence type="ECO:0000256" key="4">
    <source>
        <dbReference type="ARBA" id="ARBA00022989"/>
    </source>
</evidence>
<keyword evidence="2" id="KW-1003">Cell membrane</keyword>
<dbReference type="PANTHER" id="PTHR43370:SF1">
    <property type="entry name" value="GUANOSINE ABC TRANSPORTER PERMEASE PROTEIN NUPQ"/>
    <property type="match status" value="1"/>
</dbReference>
<dbReference type="RefSeq" id="WP_344425718.1">
    <property type="nucleotide sequence ID" value="NZ_BAAANN010000026.1"/>
</dbReference>
<dbReference type="PANTHER" id="PTHR43370">
    <property type="entry name" value="SUGAR ABC TRANSPORTER INTEGRAL MEMBRANE PROTEIN-RELATED"/>
    <property type="match status" value="1"/>
</dbReference>
<proteinExistence type="predicted"/>
<comment type="caution">
    <text evidence="8">The sequence shown here is derived from an EMBL/GenBank/DDBJ whole genome shotgun (WGS) entry which is preliminary data.</text>
</comment>
<evidence type="ECO:0000256" key="1">
    <source>
        <dbReference type="ARBA" id="ARBA00004651"/>
    </source>
</evidence>
<evidence type="ECO:0000256" key="7">
    <source>
        <dbReference type="SAM" id="Phobius"/>
    </source>
</evidence>
<evidence type="ECO:0000256" key="5">
    <source>
        <dbReference type="ARBA" id="ARBA00023136"/>
    </source>
</evidence>
<evidence type="ECO:0000313" key="8">
    <source>
        <dbReference type="EMBL" id="GAA1975102.1"/>
    </source>
</evidence>
<keyword evidence="9" id="KW-1185">Reference proteome</keyword>
<comment type="subcellular location">
    <subcellularLocation>
        <location evidence="1">Cell membrane</location>
        <topology evidence="1">Multi-pass membrane protein</topology>
    </subcellularLocation>
</comment>
<dbReference type="Pfam" id="PF02653">
    <property type="entry name" value="BPD_transp_2"/>
    <property type="match status" value="1"/>
</dbReference>
<evidence type="ECO:0000313" key="9">
    <source>
        <dbReference type="Proteomes" id="UP001501116"/>
    </source>
</evidence>
<name>A0ABN2RUR5_9PSEU</name>
<accession>A0ABN2RUR5</accession>
<feature type="transmembrane region" description="Helical" evidence="7">
    <location>
        <begin position="267"/>
        <end position="291"/>
    </location>
</feature>
<evidence type="ECO:0000256" key="2">
    <source>
        <dbReference type="ARBA" id="ARBA00022475"/>
    </source>
</evidence>
<reference evidence="8 9" key="1">
    <citation type="journal article" date="2019" name="Int. J. Syst. Evol. Microbiol.">
        <title>The Global Catalogue of Microorganisms (GCM) 10K type strain sequencing project: providing services to taxonomists for standard genome sequencing and annotation.</title>
        <authorList>
            <consortium name="The Broad Institute Genomics Platform"/>
            <consortium name="The Broad Institute Genome Sequencing Center for Infectious Disease"/>
            <person name="Wu L."/>
            <person name="Ma J."/>
        </authorList>
    </citation>
    <scope>NUCLEOTIDE SEQUENCE [LARGE SCALE GENOMIC DNA]</scope>
    <source>
        <strain evidence="8 9">JCM 14545</strain>
    </source>
</reference>
<keyword evidence="5 7" id="KW-0472">Membrane</keyword>
<feature type="region of interest" description="Disordered" evidence="6">
    <location>
        <begin position="1"/>
        <end position="21"/>
    </location>
</feature>
<dbReference type="CDD" id="cd06580">
    <property type="entry name" value="TM_PBP1_transp_TpRbsC_like"/>
    <property type="match status" value="1"/>
</dbReference>
<keyword evidence="4 7" id="KW-1133">Transmembrane helix</keyword>
<dbReference type="Proteomes" id="UP001501116">
    <property type="component" value="Unassembled WGS sequence"/>
</dbReference>
<gene>
    <name evidence="8" type="ORF">GCM10009754_57930</name>
</gene>
<keyword evidence="3 7" id="KW-0812">Transmembrane</keyword>
<feature type="transmembrane region" description="Helical" evidence="7">
    <location>
        <begin position="113"/>
        <end position="134"/>
    </location>
</feature>
<dbReference type="EMBL" id="BAAANN010000026">
    <property type="protein sequence ID" value="GAA1975102.1"/>
    <property type="molecule type" value="Genomic_DNA"/>
</dbReference>
<feature type="transmembrane region" description="Helical" evidence="7">
    <location>
        <begin position="140"/>
        <end position="165"/>
    </location>
</feature>
<dbReference type="InterPro" id="IPR001851">
    <property type="entry name" value="ABC_transp_permease"/>
</dbReference>
<sequence>MSTASDLTDQNPSSAPVTVSATPPKRGLPGWLRGVIWAVVAIGVLATASYLTGVNTLTSTNTAQTALRLALPILFCALGGLWAERAGVINIGLEGMMILGTWGAAWGSFYGGVWAGLLAAIAFGALGGLLHAIATVTFNVNHIVSGVAINLLGLGVTKFLASLIFTPISGNPKQSPPVPKFDTYSATFLSDWLGDLEKQQRVGISDAAGIIRGLITEVSPLAMIALLLVPLSYLVLWRTRFGLRLRSCGENPVAAESLGVNVYAHKYVAVLISGGLAGMGGASLVLLANGADYLENQTSGRGYIGLAAMIFGNWRPGGLLGGAALFGYADGLQLSGGGTAVLALLYGAVILLGVIVIVQLVRRRWFAAGAGVVGAAVLYWIYWANDDLPSDLIPYTAHFVTLIVLAVASQRLRAPKADGARYRRGEGD</sequence>
<feature type="transmembrane region" description="Helical" evidence="7">
    <location>
        <begin position="365"/>
        <end position="383"/>
    </location>
</feature>
<feature type="transmembrane region" description="Helical" evidence="7">
    <location>
        <begin position="340"/>
        <end position="358"/>
    </location>
</feature>